<dbReference type="GO" id="GO:0016020">
    <property type="term" value="C:membrane"/>
    <property type="evidence" value="ECO:0007669"/>
    <property type="project" value="InterPro"/>
</dbReference>
<feature type="transmembrane region" description="Helical" evidence="1">
    <location>
        <begin position="160"/>
        <end position="183"/>
    </location>
</feature>
<keyword evidence="1" id="KW-0472">Membrane</keyword>
<feature type="transmembrane region" description="Helical" evidence="1">
    <location>
        <begin position="241"/>
        <end position="260"/>
    </location>
</feature>
<feature type="transmembrane region" description="Helical" evidence="1">
    <location>
        <begin position="415"/>
        <end position="440"/>
    </location>
</feature>
<proteinExistence type="predicted"/>
<feature type="transmembrane region" description="Helical" evidence="1">
    <location>
        <begin position="54"/>
        <end position="77"/>
    </location>
</feature>
<reference evidence="2" key="1">
    <citation type="submission" date="2018-06" db="EMBL/GenBank/DDBJ databases">
        <authorList>
            <person name="Zhirakovskaya E."/>
        </authorList>
    </citation>
    <scope>NUCLEOTIDE SEQUENCE</scope>
</reference>
<evidence type="ECO:0008006" key="3">
    <source>
        <dbReference type="Google" id="ProtNLM"/>
    </source>
</evidence>
<feature type="transmembrane region" description="Helical" evidence="1">
    <location>
        <begin position="375"/>
        <end position="395"/>
    </location>
</feature>
<protein>
    <recommendedName>
        <fullName evidence="3">Cytochrome oxidase subunit I profile domain-containing protein</fullName>
    </recommendedName>
</protein>
<feature type="transmembrane region" description="Helical" evidence="1">
    <location>
        <begin position="89"/>
        <end position="106"/>
    </location>
</feature>
<sequence length="452" mass="49083">MSLKSSFKSAATSWLFVAITAIIFMGAYVFMIVLSRTPGFNLLFTEQDFFRTALVTHVVLSIVIWFIAFIVFLMYTFTQEDKSGMVDQIMALGGLLGVLFIVATPFTGPASPETNNYVPTLNRPLYLMGLGLFFGSASLGFILRLPALVKSVVKVKSTPVIIMGALTLAGASVVIGVMLMVVAKFMLAGVAEMDQYPRLYYELLFWGGGHVLQFANTMGMVAGWSYITYRLTGKPPVNDKVAYIVLSVVAVFVFISPFQFFFLSIDSVEFRRFFTLLKNWGVSLGPIAAGIGILMLRARIKEDNSFIRRGLFLSMTLFAMGGLIALTISGSDTRVPAHYHGTIGGVTLCYMTMGLIAMVDNGWLDHRSKWLKAQVTLYGAGQATLVTGLFAGGLLGGLARKIYGQAQTLDSVEKIFSMAVMGAGGLLAITSGAIFAILMLKGLIKGWKTTEA</sequence>
<dbReference type="GO" id="GO:0009060">
    <property type="term" value="P:aerobic respiration"/>
    <property type="evidence" value="ECO:0007669"/>
    <property type="project" value="InterPro"/>
</dbReference>
<name>A0A3B1C5M6_9ZZZZ</name>
<dbReference type="EMBL" id="UOGE01000110">
    <property type="protein sequence ID" value="VAX25816.1"/>
    <property type="molecule type" value="Genomic_DNA"/>
</dbReference>
<dbReference type="InterPro" id="IPR036927">
    <property type="entry name" value="Cyt_c_oxase-like_su1_sf"/>
</dbReference>
<feature type="transmembrane region" description="Helical" evidence="1">
    <location>
        <begin position="310"/>
        <end position="330"/>
    </location>
</feature>
<evidence type="ECO:0000256" key="1">
    <source>
        <dbReference type="SAM" id="Phobius"/>
    </source>
</evidence>
<accession>A0A3B1C5M6</accession>
<feature type="transmembrane region" description="Helical" evidence="1">
    <location>
        <begin position="126"/>
        <end position="148"/>
    </location>
</feature>
<keyword evidence="1" id="KW-0812">Transmembrane</keyword>
<dbReference type="GO" id="GO:0020037">
    <property type="term" value="F:heme binding"/>
    <property type="evidence" value="ECO:0007669"/>
    <property type="project" value="InterPro"/>
</dbReference>
<dbReference type="InterPro" id="IPR000883">
    <property type="entry name" value="Cyt_C_Oxase_1"/>
</dbReference>
<feature type="transmembrane region" description="Helical" evidence="1">
    <location>
        <begin position="342"/>
        <end position="363"/>
    </location>
</feature>
<dbReference type="GO" id="GO:0004129">
    <property type="term" value="F:cytochrome-c oxidase activity"/>
    <property type="evidence" value="ECO:0007669"/>
    <property type="project" value="InterPro"/>
</dbReference>
<gene>
    <name evidence="2" type="ORF">MNBD_NITROSPINAE02-1833</name>
</gene>
<feature type="transmembrane region" description="Helical" evidence="1">
    <location>
        <begin position="12"/>
        <end position="34"/>
    </location>
</feature>
<feature type="transmembrane region" description="Helical" evidence="1">
    <location>
        <begin position="280"/>
        <end position="298"/>
    </location>
</feature>
<feature type="transmembrane region" description="Helical" evidence="1">
    <location>
        <begin position="203"/>
        <end position="229"/>
    </location>
</feature>
<evidence type="ECO:0000313" key="2">
    <source>
        <dbReference type="EMBL" id="VAX25816.1"/>
    </source>
</evidence>
<organism evidence="2">
    <name type="scientific">hydrothermal vent metagenome</name>
    <dbReference type="NCBI Taxonomy" id="652676"/>
    <lineage>
        <taxon>unclassified sequences</taxon>
        <taxon>metagenomes</taxon>
        <taxon>ecological metagenomes</taxon>
    </lineage>
</organism>
<dbReference type="Pfam" id="PF00115">
    <property type="entry name" value="COX1"/>
    <property type="match status" value="1"/>
</dbReference>
<dbReference type="AlphaFoldDB" id="A0A3B1C5M6"/>
<dbReference type="Gene3D" id="1.20.210.10">
    <property type="entry name" value="Cytochrome c oxidase-like, subunit I domain"/>
    <property type="match status" value="1"/>
</dbReference>
<dbReference type="SUPFAM" id="SSF81442">
    <property type="entry name" value="Cytochrome c oxidase subunit I-like"/>
    <property type="match status" value="1"/>
</dbReference>
<keyword evidence="1" id="KW-1133">Transmembrane helix</keyword>